<evidence type="ECO:0000313" key="2">
    <source>
        <dbReference type="EMBL" id="EYD76902.1"/>
    </source>
</evidence>
<dbReference type="Proteomes" id="UP000019666">
    <property type="component" value="Unassembled WGS sequence"/>
</dbReference>
<organism evidence="2 3">
    <name type="scientific">Rubellimicrobium mesophilum DSM 19309</name>
    <dbReference type="NCBI Taxonomy" id="442562"/>
    <lineage>
        <taxon>Bacteria</taxon>
        <taxon>Pseudomonadati</taxon>
        <taxon>Pseudomonadota</taxon>
        <taxon>Alphaproteobacteria</taxon>
        <taxon>Rhodobacterales</taxon>
        <taxon>Roseobacteraceae</taxon>
        <taxon>Rubellimicrobium</taxon>
    </lineage>
</organism>
<reference evidence="2 3" key="1">
    <citation type="submission" date="2013-02" db="EMBL/GenBank/DDBJ databases">
        <authorList>
            <person name="Fiebig A."/>
            <person name="Goeker M."/>
            <person name="Klenk H.-P.P."/>
        </authorList>
    </citation>
    <scope>NUCLEOTIDE SEQUENCE [LARGE SCALE GENOMIC DNA]</scope>
    <source>
        <strain evidence="2 3">DSM 19309</strain>
    </source>
</reference>
<sequence>MDPCPACVCTSPGATNADSPEDNRAPRPAISISSSPCRGITTCTKSCAWSTPAPS</sequence>
<keyword evidence="3" id="KW-1185">Reference proteome</keyword>
<accession>A0A017HQX1</accession>
<feature type="region of interest" description="Disordered" evidence="1">
    <location>
        <begin position="11"/>
        <end position="31"/>
    </location>
</feature>
<proteinExistence type="predicted"/>
<evidence type="ECO:0000313" key="3">
    <source>
        <dbReference type="Proteomes" id="UP000019666"/>
    </source>
</evidence>
<dbReference type="EMBL" id="AOSK01000039">
    <property type="protein sequence ID" value="EYD76902.1"/>
    <property type="molecule type" value="Genomic_DNA"/>
</dbReference>
<comment type="caution">
    <text evidence="2">The sequence shown here is derived from an EMBL/GenBank/DDBJ whole genome shotgun (WGS) entry which is preliminary data.</text>
</comment>
<evidence type="ECO:0000256" key="1">
    <source>
        <dbReference type="SAM" id="MobiDB-lite"/>
    </source>
</evidence>
<dbReference type="HOGENOM" id="CLU_3029656_0_0_5"/>
<protein>
    <submittedName>
        <fullName evidence="2">Uncharacterized protein</fullName>
    </submittedName>
</protein>
<gene>
    <name evidence="2" type="ORF">Rumeso_01424</name>
</gene>
<dbReference type="AlphaFoldDB" id="A0A017HQX1"/>
<name>A0A017HQX1_9RHOB</name>